<dbReference type="PANTHER" id="PTHR33505">
    <property type="entry name" value="ZGC:162634"/>
    <property type="match status" value="1"/>
</dbReference>
<comment type="similarity">
    <text evidence="3">Belongs to the UPF0434 family.</text>
</comment>
<dbReference type="AlphaFoldDB" id="A0AA95SQ52"/>
<name>A0AA95SQ52_9BURK</name>
<keyword evidence="5" id="KW-1185">Reference proteome</keyword>
<dbReference type="Gene3D" id="2.20.25.10">
    <property type="match status" value="1"/>
</dbReference>
<dbReference type="Pfam" id="PF03966">
    <property type="entry name" value="Trm112p"/>
    <property type="match status" value="1"/>
</dbReference>
<evidence type="ECO:0000256" key="2">
    <source>
        <dbReference type="ARBA" id="ARBA00061381"/>
    </source>
</evidence>
<evidence type="ECO:0000313" key="5">
    <source>
        <dbReference type="Proteomes" id="UP001177769"/>
    </source>
</evidence>
<dbReference type="InterPro" id="IPR005651">
    <property type="entry name" value="Trm112-like"/>
</dbReference>
<comment type="similarity">
    <text evidence="1">In the N-terminal section; belongs to the LpxK family.</text>
</comment>
<dbReference type="GO" id="GO:0005829">
    <property type="term" value="C:cytosol"/>
    <property type="evidence" value="ECO:0007669"/>
    <property type="project" value="TreeGrafter"/>
</dbReference>
<dbReference type="KEGG" id="pais:PFX98_22750"/>
<dbReference type="RefSeq" id="WP_285232761.1">
    <property type="nucleotide sequence ID" value="NZ_CP116346.1"/>
</dbReference>
<reference evidence="4" key="1">
    <citation type="submission" date="2023-01" db="EMBL/GenBank/DDBJ databases">
        <title>Whole genome sequence of Paucibacter sp. S2-9 isolated from pond sediment.</title>
        <authorList>
            <person name="Jung J.Y."/>
        </authorList>
    </citation>
    <scope>NUCLEOTIDE SEQUENCE</scope>
    <source>
        <strain evidence="4">S2-9</strain>
    </source>
</reference>
<comment type="similarity">
    <text evidence="2">In the C-terminal section; belongs to the UPF0434 family.</text>
</comment>
<dbReference type="Proteomes" id="UP001177769">
    <property type="component" value="Chromosome"/>
</dbReference>
<organism evidence="4 5">
    <name type="scientific">Paucibacter sediminis</name>
    <dbReference type="NCBI Taxonomy" id="3019553"/>
    <lineage>
        <taxon>Bacteria</taxon>
        <taxon>Pseudomonadati</taxon>
        <taxon>Pseudomonadota</taxon>
        <taxon>Betaproteobacteria</taxon>
        <taxon>Burkholderiales</taxon>
        <taxon>Sphaerotilaceae</taxon>
        <taxon>Roseateles</taxon>
    </lineage>
</organism>
<protein>
    <recommendedName>
        <fullName evidence="3">UPF0434 protein PFX98_22750</fullName>
    </recommendedName>
</protein>
<dbReference type="FunFam" id="2.20.25.10:FF:000002">
    <property type="entry name" value="UPF0434 protein YcaR"/>
    <property type="match status" value="1"/>
</dbReference>
<dbReference type="PANTHER" id="PTHR33505:SF4">
    <property type="entry name" value="PROTEIN PREY, MITOCHONDRIAL"/>
    <property type="match status" value="1"/>
</dbReference>
<proteinExistence type="inferred from homology"/>
<accession>A0AA95SQ52</accession>
<dbReference type="HAMAP" id="MF_01187">
    <property type="entry name" value="UPF0434"/>
    <property type="match status" value="1"/>
</dbReference>
<dbReference type="SUPFAM" id="SSF158997">
    <property type="entry name" value="Trm112p-like"/>
    <property type="match status" value="1"/>
</dbReference>
<evidence type="ECO:0000256" key="3">
    <source>
        <dbReference type="HAMAP-Rule" id="MF_01187"/>
    </source>
</evidence>
<evidence type="ECO:0000256" key="1">
    <source>
        <dbReference type="ARBA" id="ARBA00061313"/>
    </source>
</evidence>
<sequence length="70" mass="7660">MDTRLLEMLVCPICKGPLEHLRHETGRELVCHADRLAFPVRDGIPVMLENEARAIDPASTAPAQPSMPAA</sequence>
<dbReference type="EMBL" id="CP116346">
    <property type="protein sequence ID" value="WIT11676.1"/>
    <property type="molecule type" value="Genomic_DNA"/>
</dbReference>
<gene>
    <name evidence="4" type="ORF">PFX98_22750</name>
</gene>
<evidence type="ECO:0000313" key="4">
    <source>
        <dbReference type="EMBL" id="WIT11676.1"/>
    </source>
</evidence>